<evidence type="ECO:0000313" key="2">
    <source>
        <dbReference type="Proteomes" id="UP000823775"/>
    </source>
</evidence>
<evidence type="ECO:0000313" key="1">
    <source>
        <dbReference type="EMBL" id="MCE3216034.1"/>
    </source>
</evidence>
<organism evidence="1 2">
    <name type="scientific">Datura stramonium</name>
    <name type="common">Jimsonweed</name>
    <name type="synonym">Common thornapple</name>
    <dbReference type="NCBI Taxonomy" id="4076"/>
    <lineage>
        <taxon>Eukaryota</taxon>
        <taxon>Viridiplantae</taxon>
        <taxon>Streptophyta</taxon>
        <taxon>Embryophyta</taxon>
        <taxon>Tracheophyta</taxon>
        <taxon>Spermatophyta</taxon>
        <taxon>Magnoliopsida</taxon>
        <taxon>eudicotyledons</taxon>
        <taxon>Gunneridae</taxon>
        <taxon>Pentapetalae</taxon>
        <taxon>asterids</taxon>
        <taxon>lamiids</taxon>
        <taxon>Solanales</taxon>
        <taxon>Solanaceae</taxon>
        <taxon>Solanoideae</taxon>
        <taxon>Datureae</taxon>
        <taxon>Datura</taxon>
    </lineage>
</organism>
<keyword evidence="2" id="KW-1185">Reference proteome</keyword>
<comment type="caution">
    <text evidence="1">The sequence shown here is derived from an EMBL/GenBank/DDBJ whole genome shotgun (WGS) entry which is preliminary data.</text>
</comment>
<sequence>MGIEYPNSPVIPSRLAYPLQNLTPFKSSGPVVRSEASAFWHAPFGAMVGVEASALRIILQSGMSNGVARLLPSPYQHFLTPQISSPIPHALHLISPSKWNIVQSDPFAPRSPIDSQFSGVRGTMQLSSPPAVPTTSRPYLPQQGGYAAPLSVASQLGQPREQIQHPGSTYPMAVM</sequence>
<gene>
    <name evidence="1" type="ORF">HAX54_004538</name>
</gene>
<proteinExistence type="predicted"/>
<dbReference type="EMBL" id="JACEIK010012102">
    <property type="protein sequence ID" value="MCE3216034.1"/>
    <property type="molecule type" value="Genomic_DNA"/>
</dbReference>
<reference evidence="1 2" key="1">
    <citation type="journal article" date="2021" name="BMC Genomics">
        <title>Datura genome reveals duplications of psychoactive alkaloid biosynthetic genes and high mutation rate following tissue culture.</title>
        <authorList>
            <person name="Rajewski A."/>
            <person name="Carter-House D."/>
            <person name="Stajich J."/>
            <person name="Litt A."/>
        </authorList>
    </citation>
    <scope>NUCLEOTIDE SEQUENCE [LARGE SCALE GENOMIC DNA]</scope>
    <source>
        <strain evidence="1">AR-01</strain>
    </source>
</reference>
<name>A0ABS8WSY0_DATST</name>
<protein>
    <submittedName>
        <fullName evidence="1">Uncharacterized protein</fullName>
    </submittedName>
</protein>
<dbReference type="Proteomes" id="UP000823775">
    <property type="component" value="Unassembled WGS sequence"/>
</dbReference>
<accession>A0ABS8WSY0</accession>